<reference evidence="2 3" key="1">
    <citation type="journal article" date="2024" name="J Genomics">
        <title>Draft genome sequencing and assembly of Favolaschia claudopus CIRM-BRFM 2984 isolated from oak limbs.</title>
        <authorList>
            <person name="Navarro D."/>
            <person name="Drula E."/>
            <person name="Chaduli D."/>
            <person name="Cazenave R."/>
            <person name="Ahrendt S."/>
            <person name="Wang J."/>
            <person name="Lipzen A."/>
            <person name="Daum C."/>
            <person name="Barry K."/>
            <person name="Grigoriev I.V."/>
            <person name="Favel A."/>
            <person name="Rosso M.N."/>
            <person name="Martin F."/>
        </authorList>
    </citation>
    <scope>NUCLEOTIDE SEQUENCE [LARGE SCALE GENOMIC DNA]</scope>
    <source>
        <strain evidence="2 3">CIRM-BRFM 2984</strain>
    </source>
</reference>
<proteinExistence type="predicted"/>
<dbReference type="AlphaFoldDB" id="A0AAW0DR45"/>
<feature type="transmembrane region" description="Helical" evidence="1">
    <location>
        <begin position="245"/>
        <end position="266"/>
    </location>
</feature>
<dbReference type="Proteomes" id="UP001362999">
    <property type="component" value="Unassembled WGS sequence"/>
</dbReference>
<comment type="caution">
    <text evidence="2">The sequence shown here is derived from an EMBL/GenBank/DDBJ whole genome shotgun (WGS) entry which is preliminary data.</text>
</comment>
<feature type="transmembrane region" description="Helical" evidence="1">
    <location>
        <begin position="134"/>
        <end position="155"/>
    </location>
</feature>
<feature type="transmembrane region" description="Helical" evidence="1">
    <location>
        <begin position="20"/>
        <end position="38"/>
    </location>
</feature>
<dbReference type="EMBL" id="JAWWNJ010000005">
    <property type="protein sequence ID" value="KAK7055352.1"/>
    <property type="molecule type" value="Genomic_DNA"/>
</dbReference>
<keyword evidence="1" id="KW-0812">Transmembrane</keyword>
<name>A0AAW0DR45_9AGAR</name>
<evidence type="ECO:0000256" key="1">
    <source>
        <dbReference type="SAM" id="Phobius"/>
    </source>
</evidence>
<keyword evidence="1" id="KW-1133">Transmembrane helix</keyword>
<feature type="transmembrane region" description="Helical" evidence="1">
    <location>
        <begin position="175"/>
        <end position="196"/>
    </location>
</feature>
<feature type="transmembrane region" description="Helical" evidence="1">
    <location>
        <begin position="217"/>
        <end position="239"/>
    </location>
</feature>
<keyword evidence="3" id="KW-1185">Reference proteome</keyword>
<sequence>MAPPNVPLDEAGIISTVLEGVLYGFSVLMFIATVWCLTNGRAHSQINYTMVTIACLLLILSTIVSFGCIHIAVDIKRIYTGLVLNRFFPGGPSAWFANGSDESFIFKNSIYSFQTAIGDGVVIYRCYMVWRSWWIIVLPVILWCSVAATAAGTVITLSQPAADSADIFVKRTGQWITAFYATTLTCNLVATAILAYKLWAIERGSHGRVGKSMTWPVLMIIVDAGALYSITLIAALTCFVSKSNAQYIVLDMVTPIISIAFYMVLLRVGISQNTRSFANTGGSSFPAGTNLQARAHDRSMRSRPMHVHIEQLTEVDNFSDKPSEAHEMARV</sequence>
<accession>A0AAW0DR45</accession>
<organism evidence="2 3">
    <name type="scientific">Favolaschia claudopus</name>
    <dbReference type="NCBI Taxonomy" id="2862362"/>
    <lineage>
        <taxon>Eukaryota</taxon>
        <taxon>Fungi</taxon>
        <taxon>Dikarya</taxon>
        <taxon>Basidiomycota</taxon>
        <taxon>Agaricomycotina</taxon>
        <taxon>Agaricomycetes</taxon>
        <taxon>Agaricomycetidae</taxon>
        <taxon>Agaricales</taxon>
        <taxon>Marasmiineae</taxon>
        <taxon>Mycenaceae</taxon>
        <taxon>Favolaschia</taxon>
    </lineage>
</organism>
<keyword evidence="1" id="KW-0472">Membrane</keyword>
<feature type="transmembrane region" description="Helical" evidence="1">
    <location>
        <begin position="50"/>
        <end position="73"/>
    </location>
</feature>
<protein>
    <submittedName>
        <fullName evidence="2">Uncharacterized protein</fullName>
    </submittedName>
</protein>
<gene>
    <name evidence="2" type="ORF">R3P38DRAFT_2499429</name>
</gene>
<evidence type="ECO:0000313" key="2">
    <source>
        <dbReference type="EMBL" id="KAK7055352.1"/>
    </source>
</evidence>
<evidence type="ECO:0000313" key="3">
    <source>
        <dbReference type="Proteomes" id="UP001362999"/>
    </source>
</evidence>